<gene>
    <name evidence="1" type="ORF">PSALAMII_LOCUS3066</name>
</gene>
<comment type="caution">
    <text evidence="1">The sequence shown here is derived from an EMBL/GenBank/DDBJ whole genome shotgun (WGS) entry which is preliminary data.</text>
</comment>
<organism evidence="1 2">
    <name type="scientific">Penicillium salamii</name>
    <dbReference type="NCBI Taxonomy" id="1612424"/>
    <lineage>
        <taxon>Eukaryota</taxon>
        <taxon>Fungi</taxon>
        <taxon>Dikarya</taxon>
        <taxon>Ascomycota</taxon>
        <taxon>Pezizomycotina</taxon>
        <taxon>Eurotiomycetes</taxon>
        <taxon>Eurotiomycetidae</taxon>
        <taxon>Eurotiales</taxon>
        <taxon>Aspergillaceae</taxon>
        <taxon>Penicillium</taxon>
    </lineage>
</organism>
<protein>
    <submittedName>
        <fullName evidence="1">Uncharacterized protein</fullName>
    </submittedName>
</protein>
<dbReference type="Proteomes" id="UP001152592">
    <property type="component" value="Unassembled WGS sequence"/>
</dbReference>
<proteinExistence type="predicted"/>
<sequence>MISCLGGVKLGFLRSHNTRRISQSNYSLVRYFRAPIVQILIDLRGKVVCTSAGVLIESLDSIISVAQRLHEISNLVVLGQYYNPETPAAHEFGAVGL</sequence>
<evidence type="ECO:0000313" key="1">
    <source>
        <dbReference type="EMBL" id="CAG8350823.1"/>
    </source>
</evidence>
<dbReference type="EMBL" id="CAJVPD010000122">
    <property type="protein sequence ID" value="CAG8350823.1"/>
    <property type="molecule type" value="Genomic_DNA"/>
</dbReference>
<dbReference type="AlphaFoldDB" id="A0A9W4IUY8"/>
<name>A0A9W4IUY8_9EURO</name>
<dbReference type="OrthoDB" id="273345at2759"/>
<accession>A0A9W4IUY8</accession>
<evidence type="ECO:0000313" key="2">
    <source>
        <dbReference type="Proteomes" id="UP001152592"/>
    </source>
</evidence>
<reference evidence="1" key="1">
    <citation type="submission" date="2021-07" db="EMBL/GenBank/DDBJ databases">
        <authorList>
            <person name="Branca A.L. A."/>
        </authorList>
    </citation>
    <scope>NUCLEOTIDE SEQUENCE</scope>
</reference>